<dbReference type="OrthoDB" id="3226at2759"/>
<dbReference type="HOGENOM" id="CLU_043399_2_0_1"/>
<dbReference type="InterPro" id="IPR002516">
    <property type="entry name" value="Glyco_trans_11"/>
</dbReference>
<sequence>MYPKVHSPIAVREEVLKWPQHTLCIYFEGGLGNHLFQYASAYGIAKSKGMGLVIDRRSYILTLFDMRPPPLTYNHVCECSRRKVIVEEKPCRFDPHVYDFKPNRDYRIRNFLQSWKYFENVINDIRQQYVIRQPFMDKGTEILRQSVARHYGDIGDVVPDDLVFVGLHVRRGDYIKKVKKLYGYRTAPKHYIFRSMQYFRDRYPHVIFIVCSNDMKWTKTALEGKNDAIFMTGNEREVDFAILTSMNHSITTVGTFSWWSAFLANGTVIYFRHFVVPNSQLRNEFSADFSDFFLHHWIPM</sequence>
<dbReference type="PANTHER" id="PTHR11927">
    <property type="entry name" value="GALACTOSIDE 2-L-FUCOSYLTRANSFERASE"/>
    <property type="match status" value="1"/>
</dbReference>
<dbReference type="STRING" id="225164.V3Z5K8"/>
<evidence type="ECO:0000313" key="4">
    <source>
        <dbReference type="EMBL" id="ESO86048.1"/>
    </source>
</evidence>
<dbReference type="RefSeq" id="XP_009063295.1">
    <property type="nucleotide sequence ID" value="XM_009065047.1"/>
</dbReference>
<keyword evidence="1 3" id="KW-0328">Glycosyltransferase</keyword>
<dbReference type="KEGG" id="lgi:LOTGIDRAFT_129925"/>
<reference evidence="4 5" key="1">
    <citation type="journal article" date="2013" name="Nature">
        <title>Insights into bilaterian evolution from three spiralian genomes.</title>
        <authorList>
            <person name="Simakov O."/>
            <person name="Marletaz F."/>
            <person name="Cho S.J."/>
            <person name="Edsinger-Gonzales E."/>
            <person name="Havlak P."/>
            <person name="Hellsten U."/>
            <person name="Kuo D.H."/>
            <person name="Larsson T."/>
            <person name="Lv J."/>
            <person name="Arendt D."/>
            <person name="Savage R."/>
            <person name="Osoegawa K."/>
            <person name="de Jong P."/>
            <person name="Grimwood J."/>
            <person name="Chapman J.A."/>
            <person name="Shapiro H."/>
            <person name="Aerts A."/>
            <person name="Otillar R.P."/>
            <person name="Terry A.Y."/>
            <person name="Boore J.L."/>
            <person name="Grigoriev I.V."/>
            <person name="Lindberg D.R."/>
            <person name="Seaver E.C."/>
            <person name="Weisblat D.A."/>
            <person name="Putnam N.H."/>
            <person name="Rokhsar D.S."/>
        </authorList>
    </citation>
    <scope>NUCLEOTIDE SEQUENCE [LARGE SCALE GENOMIC DNA]</scope>
</reference>
<dbReference type="PANTHER" id="PTHR11927:SF9">
    <property type="entry name" value="L-FUCOSYLTRANSFERASE"/>
    <property type="match status" value="1"/>
</dbReference>
<evidence type="ECO:0000256" key="2">
    <source>
        <dbReference type="ARBA" id="ARBA00022679"/>
    </source>
</evidence>
<keyword evidence="3" id="KW-0735">Signal-anchor</keyword>
<keyword evidence="3" id="KW-0333">Golgi apparatus</keyword>
<proteinExistence type="inferred from homology"/>
<dbReference type="EMBL" id="KB203188">
    <property type="protein sequence ID" value="ESO86048.1"/>
    <property type="molecule type" value="Genomic_DNA"/>
</dbReference>
<comment type="pathway">
    <text evidence="3">Protein modification; protein glycosylation.</text>
</comment>
<gene>
    <name evidence="4" type="ORF">LOTGIDRAFT_129925</name>
</gene>
<dbReference type="GO" id="GO:0005975">
    <property type="term" value="P:carbohydrate metabolic process"/>
    <property type="evidence" value="ECO:0007669"/>
    <property type="project" value="InterPro"/>
</dbReference>
<organism evidence="4 5">
    <name type="scientific">Lottia gigantea</name>
    <name type="common">Giant owl limpet</name>
    <dbReference type="NCBI Taxonomy" id="225164"/>
    <lineage>
        <taxon>Eukaryota</taxon>
        <taxon>Metazoa</taxon>
        <taxon>Spiralia</taxon>
        <taxon>Lophotrochozoa</taxon>
        <taxon>Mollusca</taxon>
        <taxon>Gastropoda</taxon>
        <taxon>Patellogastropoda</taxon>
        <taxon>Lottioidea</taxon>
        <taxon>Lottiidae</taxon>
        <taxon>Lottia</taxon>
    </lineage>
</organism>
<evidence type="ECO:0000256" key="1">
    <source>
        <dbReference type="ARBA" id="ARBA00022676"/>
    </source>
</evidence>
<dbReference type="UniPathway" id="UPA00378"/>
<dbReference type="Pfam" id="PF01531">
    <property type="entry name" value="Glyco_transf_11"/>
    <property type="match status" value="1"/>
</dbReference>
<dbReference type="GeneID" id="20233012"/>
<dbReference type="GO" id="GO:0032580">
    <property type="term" value="C:Golgi cisterna membrane"/>
    <property type="evidence" value="ECO:0007669"/>
    <property type="project" value="UniProtKB-SubCell"/>
</dbReference>
<keyword evidence="3" id="KW-0325">Glycoprotein</keyword>
<dbReference type="CTD" id="20233012"/>
<protein>
    <recommendedName>
        <fullName evidence="3">L-Fucosyltransferase</fullName>
        <ecNumber evidence="3">2.4.1.-</ecNumber>
    </recommendedName>
</protein>
<keyword evidence="2 3" id="KW-0808">Transferase</keyword>
<keyword evidence="3" id="KW-0812">Transmembrane</keyword>
<dbReference type="OMA" id="INTFHER"/>
<dbReference type="AlphaFoldDB" id="V3Z5K8"/>
<comment type="subcellular location">
    <subcellularLocation>
        <location evidence="3">Golgi apparatus</location>
        <location evidence="3">Golgi stack membrane</location>
        <topology evidence="3">Single-pass type II membrane protein</topology>
    </subcellularLocation>
</comment>
<accession>V3Z5K8</accession>
<comment type="similarity">
    <text evidence="3">Belongs to the glycosyltransferase 11 family.</text>
</comment>
<dbReference type="GO" id="GO:0008107">
    <property type="term" value="F:galactoside 2-alpha-L-fucosyltransferase activity"/>
    <property type="evidence" value="ECO:0007669"/>
    <property type="project" value="InterPro"/>
</dbReference>
<dbReference type="EC" id="2.4.1.-" evidence="3"/>
<evidence type="ECO:0000313" key="5">
    <source>
        <dbReference type="Proteomes" id="UP000030746"/>
    </source>
</evidence>
<dbReference type="CDD" id="cd11301">
    <property type="entry name" value="Fut1_Fut2_like"/>
    <property type="match status" value="1"/>
</dbReference>
<dbReference type="Proteomes" id="UP000030746">
    <property type="component" value="Unassembled WGS sequence"/>
</dbReference>
<evidence type="ECO:0000256" key="3">
    <source>
        <dbReference type="RuleBase" id="RU363129"/>
    </source>
</evidence>
<name>V3Z5K8_LOTGI</name>
<keyword evidence="5" id="KW-1185">Reference proteome</keyword>